<dbReference type="AlphaFoldDB" id="A0A0D9QQ57"/>
<name>A0A0D9QQ57_PLAFR</name>
<feature type="region of interest" description="Disordered" evidence="1">
    <location>
        <begin position="75"/>
        <end position="95"/>
    </location>
</feature>
<dbReference type="EMBL" id="KQ001669">
    <property type="protein sequence ID" value="KJP87821.1"/>
    <property type="molecule type" value="Genomic_DNA"/>
</dbReference>
<keyword evidence="3" id="KW-1185">Reference proteome</keyword>
<reference evidence="2 3" key="1">
    <citation type="submission" date="2014-03" db="EMBL/GenBank/DDBJ databases">
        <title>The Genome Sequence of Plasmodium fragile nilgiri.</title>
        <authorList>
            <consortium name="The Broad Institute Genomics Platform"/>
            <consortium name="The Broad Institute Genome Sequencing Center for Infectious Disease"/>
            <person name="Neafsey D."/>
            <person name="Duraisingh M."/>
            <person name="Young S.K."/>
            <person name="Zeng Q."/>
            <person name="Gargeya S."/>
            <person name="Abouelleil A."/>
            <person name="Alvarado L."/>
            <person name="Chapman S.B."/>
            <person name="Gainer-Dewar J."/>
            <person name="Goldberg J."/>
            <person name="Griggs A."/>
            <person name="Gujja S."/>
            <person name="Hansen M."/>
            <person name="Howarth C."/>
            <person name="Imamovic A."/>
            <person name="Larimer J."/>
            <person name="Pearson M."/>
            <person name="Poon T.W."/>
            <person name="Priest M."/>
            <person name="Roberts A."/>
            <person name="Saif S."/>
            <person name="Shea T."/>
            <person name="Sykes S."/>
            <person name="Wortman J."/>
            <person name="Nusbaum C."/>
            <person name="Birren B."/>
        </authorList>
    </citation>
    <scope>NUCLEOTIDE SEQUENCE [LARGE SCALE GENOMIC DNA]</scope>
    <source>
        <strain evidence="3">nilgiri</strain>
    </source>
</reference>
<dbReference type="Pfam" id="PF23531">
    <property type="entry name" value="Microp_apicomplexa_17"/>
    <property type="match status" value="1"/>
</dbReference>
<organism evidence="2 3">
    <name type="scientific">Plasmodium fragile</name>
    <dbReference type="NCBI Taxonomy" id="5857"/>
    <lineage>
        <taxon>Eukaryota</taxon>
        <taxon>Sar</taxon>
        <taxon>Alveolata</taxon>
        <taxon>Apicomplexa</taxon>
        <taxon>Aconoidasida</taxon>
        <taxon>Haemosporida</taxon>
        <taxon>Plasmodiidae</taxon>
        <taxon>Plasmodium</taxon>
        <taxon>Plasmodium (Plasmodium)</taxon>
    </lineage>
</organism>
<protein>
    <submittedName>
        <fullName evidence="2">Uncharacterized protein</fullName>
    </submittedName>
</protein>
<gene>
    <name evidence="2" type="ORF">AK88_02577</name>
</gene>
<dbReference type="GeneID" id="24267891"/>
<evidence type="ECO:0000313" key="2">
    <source>
        <dbReference type="EMBL" id="KJP87821.1"/>
    </source>
</evidence>
<dbReference type="InterPro" id="IPR056356">
    <property type="entry name" value="Microp_apicomplexa_17"/>
</dbReference>
<sequence>MVLKDKRKKKKIVKYTNKKNFSKFPTKEENDKTGNANHRNELYDESDLPCYDNNDEILIKDKDFFSYILKSDDELSDKGTLSNGQASSTRPPPNAYINIRDNNCSTEQPTSGPSPTRAYLYKLLPSTRHKKNRKIIIKKMIARCRVNLLKKIKDKIPYGVKQSQHYKDAKKQERLSLEANRKLKETRGMLLDGKHNLFMSLRQNSDINWYRAGQILKHLEIHQRAKPEITPKLRERITNIANFVKKGR</sequence>
<evidence type="ECO:0000313" key="3">
    <source>
        <dbReference type="Proteomes" id="UP000054561"/>
    </source>
</evidence>
<proteinExistence type="predicted"/>
<dbReference type="OrthoDB" id="361486at2759"/>
<dbReference type="Proteomes" id="UP000054561">
    <property type="component" value="Unassembled WGS sequence"/>
</dbReference>
<accession>A0A0D9QQ57</accession>
<dbReference type="VEuPathDB" id="PlasmoDB:AK88_02577"/>
<dbReference type="RefSeq" id="XP_012335625.1">
    <property type="nucleotide sequence ID" value="XM_012480202.1"/>
</dbReference>
<feature type="compositionally biased region" description="Polar residues" evidence="1">
    <location>
        <begin position="79"/>
        <end position="89"/>
    </location>
</feature>
<evidence type="ECO:0000256" key="1">
    <source>
        <dbReference type="SAM" id="MobiDB-lite"/>
    </source>
</evidence>